<evidence type="ECO:0000256" key="4">
    <source>
        <dbReference type="ARBA" id="ARBA00022991"/>
    </source>
</evidence>
<dbReference type="PROSITE" id="PS00691">
    <property type="entry name" value="DNA_PHOTOLYASES_1_2"/>
    <property type="match status" value="1"/>
</dbReference>
<organism evidence="10 11">
    <name type="scientific">Alternaria burnsii</name>
    <dbReference type="NCBI Taxonomy" id="1187904"/>
    <lineage>
        <taxon>Eukaryota</taxon>
        <taxon>Fungi</taxon>
        <taxon>Dikarya</taxon>
        <taxon>Ascomycota</taxon>
        <taxon>Pezizomycotina</taxon>
        <taxon>Dothideomycetes</taxon>
        <taxon>Pleosporomycetidae</taxon>
        <taxon>Pleosporales</taxon>
        <taxon>Pleosporineae</taxon>
        <taxon>Pleosporaceae</taxon>
        <taxon>Alternaria</taxon>
        <taxon>Alternaria sect. Alternaria</taxon>
    </lineage>
</organism>
<dbReference type="InterPro" id="IPR036155">
    <property type="entry name" value="Crypto/Photolyase_N_sf"/>
</dbReference>
<feature type="region of interest" description="Disordered" evidence="8">
    <location>
        <begin position="1204"/>
        <end position="1223"/>
    </location>
</feature>
<dbReference type="InterPro" id="IPR002081">
    <property type="entry name" value="Cryptochrome/DNA_photolyase_1"/>
</dbReference>
<feature type="site" description="Electron transfer via tryptophanyl radical" evidence="7">
    <location>
        <position position="547"/>
    </location>
</feature>
<comment type="caution">
    <text evidence="10">The sequence shown here is derived from an EMBL/GenBank/DDBJ whole genome shotgun (WGS) entry which is preliminary data.</text>
</comment>
<dbReference type="PROSITE" id="PS00394">
    <property type="entry name" value="DNA_PHOTOLYASES_1_1"/>
    <property type="match status" value="1"/>
</dbReference>
<dbReference type="RefSeq" id="XP_038785114.1">
    <property type="nucleotide sequence ID" value="XM_038932626.1"/>
</dbReference>
<dbReference type="InterPro" id="IPR006050">
    <property type="entry name" value="DNA_photolyase_N"/>
</dbReference>
<evidence type="ECO:0000256" key="6">
    <source>
        <dbReference type="PIRSR" id="PIRSR602081-1"/>
    </source>
</evidence>
<dbReference type="GO" id="GO:0003677">
    <property type="term" value="F:DNA binding"/>
    <property type="evidence" value="ECO:0007669"/>
    <property type="project" value="TreeGrafter"/>
</dbReference>
<evidence type="ECO:0000256" key="8">
    <source>
        <dbReference type="SAM" id="MobiDB-lite"/>
    </source>
</evidence>
<dbReference type="GO" id="GO:0006139">
    <property type="term" value="P:nucleobase-containing compound metabolic process"/>
    <property type="evidence" value="ECO:0007669"/>
    <property type="project" value="UniProtKB-ARBA"/>
</dbReference>
<keyword evidence="4" id="KW-0157">Chromophore</keyword>
<dbReference type="CDD" id="cd00067">
    <property type="entry name" value="GAL4"/>
    <property type="match status" value="1"/>
</dbReference>
<reference evidence="10" key="2">
    <citation type="submission" date="2020-08" db="EMBL/GenBank/DDBJ databases">
        <title>Draft Genome Sequence of Cumin Blight Pathogen Alternaria burnsii.</title>
        <authorList>
            <person name="Feng Z."/>
        </authorList>
    </citation>
    <scope>NUCLEOTIDE SEQUENCE</scope>
    <source>
        <strain evidence="10">CBS107.38</strain>
    </source>
</reference>
<sequence length="1348" mass="152473">MPPKRKASIPSNAASARNYTDVSGDAPNKRSRIAKPLPKAFADSAPPIDSIARNAENGAPGEAAKKEEEEEQEEGEGGFDHSRPEERAGIVDRRYYPAEMSNERCALYNANEIPRPIEILAKTLESTKDRRTAIREANKAQFGDAVVHWFKRDLRIRDNTGLSQAAQLAKAKGVGVIGVWFMSPQDWEAHLVSPPKCDFELRSVESLKKELEEFDIPLHIETIAERKNVTKRLVELAESWNASNVFCNLEYEPDELRREERLVRKMLEKGINFDPQHDDCVVPPGSLKTGGGKQYAVYSPWYRAWIAYLHAHPHLLNERPIPERNSPDFRQKFTQLFDSKVPDLPDCKPLTQEEKERFHHLWPAGEAAAIDRLERFLIEKIGRYKDTRNFPAKNSTGRVSVHHAAGTLAARTSVRMARDVNSAKKLDGGKDGVKGWIGEVAWRDFYRHVLVHWPYVCMNKPFKFEYTNIDWEYNDAHFQAWTQGRTGYPIVDAAMRCLNHTGYMHNRLRMIAASFLAKHLLLDWRLGEQYFLTHLVDGDFSSNNGGWGFSASTGVDPQPYFRIFNPWTQSERFDEEGEFIKLWVPELEEIEGPAIHNPYGAGGKAAQTAKAKGYPEPCDEERPKCSSCKKKDRPCTYSYGKALAFVVQDPNQLTKHGKSRTTPITYSLAPSDEEFTSPSTTPPNLCITTERRAEDGQGYFQTLAPRSKYRSHLSKKKINKQQRALEAYLWKLSEENTLVAHQPSSPETTLIARYVGMLGPDPIGRQPFEILGTWIQSIPSRIGSNKMLDLAVEFLVDSYGTFRDDTHSRRKVAKASKAKALKELQLIVMSTNANTTYDVLLATKLHYAAEALLGLDTMYHAIHAFGLAELLRSGSVSDVDDEHFWDLIDNTYIDDVNEAILAGRTSVYHNEFYLSATYPPPIDSDVIILSSSQRASMAIMHVFIQCPYAVSLVRHAISNPDDANALATAMSHMERLIQIDLSQHVSELMQTSVSAVPIPPSPDVADLMPDTLEFSSVRSMILCTRYWMLQTVLCGLADTLYRHFPIEAELSLLPSPQQLRIIDVDSAIHIAKSLRWAASVSQDLPLVTLRLHTPLQMTIGPWHRTIRGISTQRSRSSSPDIHPEISKELSRAERMKAWVISQCNLIHIQWDVSVVDEQPLLEALDTMAGEKIPDWLPVRVRFEAEDGEMVMKLDYENKTGSYTEKIDVNTEPPPKTRMPHPGATGQEWQRKYLGVQELPLRVSENEGTRHNVTFDNRHKNACLAPSWNTRPVDFIHGTGRNLCSTSGWWPETPRTSTVLLDSTHKASAFSRMPRHSHVDVESTSREIDGHPCLASSWWPQTPNQSYNS</sequence>
<feature type="binding site" evidence="6">
    <location>
        <position position="384"/>
    </location>
    <ligand>
        <name>FAD</name>
        <dbReference type="ChEBI" id="CHEBI:57692"/>
    </ligand>
</feature>
<dbReference type="GO" id="GO:0005737">
    <property type="term" value="C:cytoplasm"/>
    <property type="evidence" value="ECO:0007669"/>
    <property type="project" value="TreeGrafter"/>
</dbReference>
<evidence type="ECO:0000259" key="9">
    <source>
        <dbReference type="PROSITE" id="PS51645"/>
    </source>
</evidence>
<dbReference type="GeneID" id="62205804"/>
<dbReference type="PROSITE" id="PS51645">
    <property type="entry name" value="PHR_CRY_ALPHA_BETA"/>
    <property type="match status" value="1"/>
</dbReference>
<keyword evidence="2 6" id="KW-0285">Flavoprotein</keyword>
<dbReference type="SUPFAM" id="SSF52425">
    <property type="entry name" value="Cryptochrome/photolyase, N-terminal domain"/>
    <property type="match status" value="1"/>
</dbReference>
<dbReference type="SUPFAM" id="SSF48173">
    <property type="entry name" value="Cryptochrome/photolyase FAD-binding domain"/>
    <property type="match status" value="1"/>
</dbReference>
<feature type="compositionally biased region" description="Basic and acidic residues" evidence="8">
    <location>
        <begin position="78"/>
        <end position="89"/>
    </location>
</feature>
<dbReference type="GO" id="GO:0008270">
    <property type="term" value="F:zinc ion binding"/>
    <property type="evidence" value="ECO:0007669"/>
    <property type="project" value="InterPro"/>
</dbReference>
<feature type="compositionally biased region" description="Low complexity" evidence="8">
    <location>
        <begin position="52"/>
        <end position="62"/>
    </location>
</feature>
<dbReference type="Gene3D" id="1.10.579.10">
    <property type="entry name" value="DNA Cyclobutane Dipyrimidine Photolyase, subunit A, domain 3"/>
    <property type="match status" value="1"/>
</dbReference>
<evidence type="ECO:0000256" key="7">
    <source>
        <dbReference type="PIRSR" id="PIRSR602081-2"/>
    </source>
</evidence>
<dbReference type="InterPro" id="IPR005101">
    <property type="entry name" value="Cryptochr/Photolyase_FAD-bd"/>
</dbReference>
<evidence type="ECO:0000256" key="1">
    <source>
        <dbReference type="ARBA" id="ARBA00005862"/>
    </source>
</evidence>
<feature type="domain" description="Photolyase/cryptochrome alpha/beta" evidence="9">
    <location>
        <begin position="144"/>
        <end position="281"/>
    </location>
</feature>
<evidence type="ECO:0000313" key="11">
    <source>
        <dbReference type="Proteomes" id="UP000596902"/>
    </source>
</evidence>
<dbReference type="PANTHER" id="PTHR11455">
    <property type="entry name" value="CRYPTOCHROME"/>
    <property type="match status" value="1"/>
</dbReference>
<name>A0A8H7EEL5_9PLEO</name>
<proteinExistence type="inferred from homology"/>
<feature type="compositionally biased region" description="Polar residues" evidence="8">
    <location>
        <begin position="9"/>
        <end position="21"/>
    </location>
</feature>
<feature type="binding site" evidence="6">
    <location>
        <begin position="537"/>
        <end position="539"/>
    </location>
    <ligand>
        <name>FAD</name>
        <dbReference type="ChEBI" id="CHEBI:57692"/>
    </ligand>
</feature>
<dbReference type="GO" id="GO:0006950">
    <property type="term" value="P:response to stress"/>
    <property type="evidence" value="ECO:0007669"/>
    <property type="project" value="UniProtKB-ARBA"/>
</dbReference>
<dbReference type="GO" id="GO:0032922">
    <property type="term" value="P:circadian regulation of gene expression"/>
    <property type="evidence" value="ECO:0007669"/>
    <property type="project" value="TreeGrafter"/>
</dbReference>
<dbReference type="InterPro" id="IPR001138">
    <property type="entry name" value="Zn2Cys6_DnaBD"/>
</dbReference>
<protein>
    <recommendedName>
        <fullName evidence="9">Photolyase/cryptochrome alpha/beta domain-containing protein</fullName>
    </recommendedName>
</protein>
<dbReference type="GO" id="GO:0071949">
    <property type="term" value="F:FAD binding"/>
    <property type="evidence" value="ECO:0007669"/>
    <property type="project" value="TreeGrafter"/>
</dbReference>
<keyword evidence="5" id="KW-0539">Nucleus</keyword>
<feature type="binding site" evidence="6">
    <location>
        <position position="436"/>
    </location>
    <ligand>
        <name>FAD</name>
        <dbReference type="ChEBI" id="CHEBI:57692"/>
    </ligand>
</feature>
<dbReference type="GO" id="GO:0003904">
    <property type="term" value="F:deoxyribodipyrimidine photo-lyase activity"/>
    <property type="evidence" value="ECO:0007669"/>
    <property type="project" value="TreeGrafter"/>
</dbReference>
<dbReference type="InterPro" id="IPR018394">
    <property type="entry name" value="DNA_photolyase_1_CS_C"/>
</dbReference>
<dbReference type="GO" id="GO:0043153">
    <property type="term" value="P:entrainment of circadian clock by photoperiod"/>
    <property type="evidence" value="ECO:0007669"/>
    <property type="project" value="TreeGrafter"/>
</dbReference>
<dbReference type="PRINTS" id="PR00147">
    <property type="entry name" value="DNAPHOTLYASE"/>
</dbReference>
<evidence type="ECO:0000256" key="3">
    <source>
        <dbReference type="ARBA" id="ARBA00022827"/>
    </source>
</evidence>
<feature type="binding site" evidence="6">
    <location>
        <begin position="396"/>
        <end position="400"/>
    </location>
    <ligand>
        <name>FAD</name>
        <dbReference type="ChEBI" id="CHEBI:57692"/>
    </ligand>
</feature>
<keyword evidence="11" id="KW-1185">Reference proteome</keyword>
<evidence type="ECO:0000313" key="10">
    <source>
        <dbReference type="EMBL" id="KAF7674819.1"/>
    </source>
</evidence>
<dbReference type="Pfam" id="PF03441">
    <property type="entry name" value="FAD_binding_7"/>
    <property type="match status" value="1"/>
</dbReference>
<dbReference type="PANTHER" id="PTHR11455:SF18">
    <property type="entry name" value="SI:CH1073-390K14.1"/>
    <property type="match status" value="1"/>
</dbReference>
<keyword evidence="3 6" id="KW-0274">FAD</keyword>
<dbReference type="GO" id="GO:0005634">
    <property type="term" value="C:nucleus"/>
    <property type="evidence" value="ECO:0007669"/>
    <property type="project" value="TreeGrafter"/>
</dbReference>
<feature type="site" description="Electron transfer via tryptophanyl radical" evidence="7">
    <location>
        <position position="471"/>
    </location>
</feature>
<dbReference type="InterPro" id="IPR014729">
    <property type="entry name" value="Rossmann-like_a/b/a_fold"/>
</dbReference>
<accession>A0A8H7EEL5</accession>
<dbReference type="GO" id="GO:0000981">
    <property type="term" value="F:DNA-binding transcription factor activity, RNA polymerase II-specific"/>
    <property type="evidence" value="ECO:0007669"/>
    <property type="project" value="InterPro"/>
</dbReference>
<feature type="binding site" evidence="6">
    <location>
        <begin position="439"/>
        <end position="446"/>
    </location>
    <ligand>
        <name>FAD</name>
        <dbReference type="ChEBI" id="CHEBI:57692"/>
    </ligand>
</feature>
<feature type="region of interest" description="Disordered" evidence="8">
    <location>
        <begin position="1"/>
        <end position="89"/>
    </location>
</feature>
<reference evidence="10" key="1">
    <citation type="submission" date="2020-01" db="EMBL/GenBank/DDBJ databases">
        <authorList>
            <person name="Feng Z.H.Z."/>
        </authorList>
    </citation>
    <scope>NUCLEOTIDE SEQUENCE</scope>
    <source>
        <strain evidence="10">CBS107.38</strain>
    </source>
</reference>
<comment type="similarity">
    <text evidence="1">Belongs to the DNA photolyase class-1 family.</text>
</comment>
<comment type="cofactor">
    <cofactor evidence="6">
        <name>FAD</name>
        <dbReference type="ChEBI" id="CHEBI:57692"/>
    </cofactor>
    <text evidence="6">Binds 1 FAD per subunit.</text>
</comment>
<evidence type="ECO:0000256" key="5">
    <source>
        <dbReference type="ARBA" id="ARBA00023242"/>
    </source>
</evidence>
<feature type="compositionally biased region" description="Acidic residues" evidence="8">
    <location>
        <begin position="68"/>
        <end position="77"/>
    </location>
</feature>
<dbReference type="EMBL" id="JAAABM010000010">
    <property type="protein sequence ID" value="KAF7674819.1"/>
    <property type="molecule type" value="Genomic_DNA"/>
</dbReference>
<dbReference type="InterPro" id="IPR036134">
    <property type="entry name" value="Crypto/Photolyase_FAD-like_sf"/>
</dbReference>
<dbReference type="Pfam" id="PF00875">
    <property type="entry name" value="DNA_photolyase"/>
    <property type="match status" value="1"/>
</dbReference>
<dbReference type="Gene3D" id="1.25.40.80">
    <property type="match status" value="1"/>
</dbReference>
<dbReference type="Gene3D" id="3.40.50.620">
    <property type="entry name" value="HUPs"/>
    <property type="match status" value="1"/>
</dbReference>
<feature type="site" description="Electron transfer via tryptophanyl radical" evidence="7">
    <location>
        <position position="524"/>
    </location>
</feature>
<dbReference type="Proteomes" id="UP000596902">
    <property type="component" value="Unassembled WGS sequence"/>
</dbReference>
<evidence type="ECO:0000256" key="2">
    <source>
        <dbReference type="ARBA" id="ARBA00022630"/>
    </source>
</evidence>
<gene>
    <name evidence="10" type="ORF">GT037_007579</name>
</gene>